<feature type="domain" description="Ig-like" evidence="2">
    <location>
        <begin position="389"/>
        <end position="487"/>
    </location>
</feature>
<dbReference type="InterPro" id="IPR013106">
    <property type="entry name" value="Ig_V-set"/>
</dbReference>
<dbReference type="InterPro" id="IPR007110">
    <property type="entry name" value="Ig-like_dom"/>
</dbReference>
<dbReference type="InterPro" id="IPR003598">
    <property type="entry name" value="Ig_sub2"/>
</dbReference>
<name>A0A9P9YLZ0_9MUSC</name>
<sequence>MRLNEPAEKTRPRTKSTIEGNKFASSGDLHLECPTSTSTLTSTNNLNLIRLLLLITTIMGWGFVCQAKTIHDTDTVNRIPQDPEPSNLDLDTSKVALQATAATPTPTAAPLGVSTLRSTYDSKESDNSFPADGSSQAADDLDYAIPQGQTSSVPILDPQDSPSKGQDLESLSLQSGSGTVAPDSSGRKNSFQQIGSQNVNALVPATVATATSSSALATPTEAARNRSTGHVRNSAVKVDSKHPLFKGQKTDAPMLNYIFDTFSSANKHHHHDQRYGPHFEDVQRLGQATNLTVQAGSSIHLNCRISLLQDKTVSWVRHNTQAEDNALDLLTVGMHTYTGDNRYKIEFQYPNNWRLKITNVKKDDEAIYECQISTHPPRVIQINLHVNAPKVMIVDEVGDPLQEKYYEIDSTLQLSCVVRNVAMTSSVVFWKHIDNILNYDVTRGGVSVKTELMEDGANSTLSIAKISKTDSGNYTCSISEFQNFTIVVHILNGESFAELHHGGASGMRKTWCHLVVLVALLVLSNLGGEFIS</sequence>
<dbReference type="SMART" id="SM00408">
    <property type="entry name" value="IGc2"/>
    <property type="match status" value="2"/>
</dbReference>
<dbReference type="InterPro" id="IPR036179">
    <property type="entry name" value="Ig-like_dom_sf"/>
</dbReference>
<dbReference type="PANTHER" id="PTHR23279">
    <property type="entry name" value="DEFECTIVE PROBOSCIS EXTENSION RESPONSE DPR -RELATED"/>
    <property type="match status" value="1"/>
</dbReference>
<accession>A0A9P9YLZ0</accession>
<dbReference type="InterPro" id="IPR003599">
    <property type="entry name" value="Ig_sub"/>
</dbReference>
<dbReference type="SMART" id="SM00406">
    <property type="entry name" value="IGv"/>
    <property type="match status" value="2"/>
</dbReference>
<dbReference type="PANTHER" id="PTHR23279:SF12">
    <property type="entry name" value="DEFECTIVE PROBOSCIS EXTENSION RESPONSE 14, ISOFORM A-RELATED"/>
    <property type="match status" value="1"/>
</dbReference>
<dbReference type="Proteomes" id="UP001059596">
    <property type="component" value="Unassembled WGS sequence"/>
</dbReference>
<keyword evidence="4" id="KW-1185">Reference proteome</keyword>
<proteinExistence type="predicted"/>
<dbReference type="SUPFAM" id="SSF48726">
    <property type="entry name" value="Immunoglobulin"/>
    <property type="match status" value="2"/>
</dbReference>
<dbReference type="OrthoDB" id="6354602at2759"/>
<feature type="compositionally biased region" description="Low complexity" evidence="1">
    <location>
        <begin position="210"/>
        <end position="222"/>
    </location>
</feature>
<protein>
    <recommendedName>
        <fullName evidence="2">Ig-like domain-containing protein</fullName>
    </recommendedName>
</protein>
<dbReference type="EMBL" id="JAMKOV010000006">
    <property type="protein sequence ID" value="KAI8039023.1"/>
    <property type="molecule type" value="Genomic_DNA"/>
</dbReference>
<evidence type="ECO:0000313" key="4">
    <source>
        <dbReference type="Proteomes" id="UP001059596"/>
    </source>
</evidence>
<feature type="region of interest" description="Disordered" evidence="1">
    <location>
        <begin position="1"/>
        <end position="21"/>
    </location>
</feature>
<dbReference type="FunFam" id="2.60.40.10:FF:001606">
    <property type="entry name" value="uncharacterized protein LOC108091111"/>
    <property type="match status" value="1"/>
</dbReference>
<dbReference type="GO" id="GO:0032589">
    <property type="term" value="C:neuron projection membrane"/>
    <property type="evidence" value="ECO:0007669"/>
    <property type="project" value="TreeGrafter"/>
</dbReference>
<dbReference type="CDD" id="cd00096">
    <property type="entry name" value="Ig"/>
    <property type="match status" value="1"/>
</dbReference>
<comment type="caution">
    <text evidence="3">The sequence shown here is derived from an EMBL/GenBank/DDBJ whole genome shotgun (WGS) entry which is preliminary data.</text>
</comment>
<dbReference type="GO" id="GO:0050808">
    <property type="term" value="P:synapse organization"/>
    <property type="evidence" value="ECO:0007669"/>
    <property type="project" value="TreeGrafter"/>
</dbReference>
<dbReference type="FunFam" id="2.60.40.10:FF:001278">
    <property type="entry name" value="Defective proboscis extension response"/>
    <property type="match status" value="1"/>
</dbReference>
<feature type="region of interest" description="Disordered" evidence="1">
    <location>
        <begin position="118"/>
        <end position="191"/>
    </location>
</feature>
<dbReference type="SMART" id="SM00409">
    <property type="entry name" value="IG"/>
    <property type="match status" value="2"/>
</dbReference>
<dbReference type="Gene3D" id="2.60.40.10">
    <property type="entry name" value="Immunoglobulins"/>
    <property type="match status" value="2"/>
</dbReference>
<organism evidence="3 4">
    <name type="scientific">Drosophila gunungcola</name>
    <name type="common">fruit fly</name>
    <dbReference type="NCBI Taxonomy" id="103775"/>
    <lineage>
        <taxon>Eukaryota</taxon>
        <taxon>Metazoa</taxon>
        <taxon>Ecdysozoa</taxon>
        <taxon>Arthropoda</taxon>
        <taxon>Hexapoda</taxon>
        <taxon>Insecta</taxon>
        <taxon>Pterygota</taxon>
        <taxon>Neoptera</taxon>
        <taxon>Endopterygota</taxon>
        <taxon>Diptera</taxon>
        <taxon>Brachycera</taxon>
        <taxon>Muscomorpha</taxon>
        <taxon>Ephydroidea</taxon>
        <taxon>Drosophilidae</taxon>
        <taxon>Drosophila</taxon>
        <taxon>Sophophora</taxon>
    </lineage>
</organism>
<dbReference type="InterPro" id="IPR013783">
    <property type="entry name" value="Ig-like_fold"/>
</dbReference>
<dbReference type="Pfam" id="PF07686">
    <property type="entry name" value="V-set"/>
    <property type="match status" value="1"/>
</dbReference>
<reference evidence="3" key="1">
    <citation type="journal article" date="2023" name="Genome Biol. Evol.">
        <title>Long-read-based Genome Assembly of Drosophila gunungcola Reveals Fewer Chemosensory Genes in Flower-breeding Species.</title>
        <authorList>
            <person name="Negi A."/>
            <person name="Liao B.Y."/>
            <person name="Yeh S.D."/>
        </authorList>
    </citation>
    <scope>NUCLEOTIDE SEQUENCE</scope>
    <source>
        <strain evidence="3">Sukarami</strain>
    </source>
</reference>
<dbReference type="AlphaFoldDB" id="A0A9P9YLZ0"/>
<feature type="compositionally biased region" description="Polar residues" evidence="1">
    <location>
        <begin position="160"/>
        <end position="178"/>
    </location>
</feature>
<evidence type="ECO:0000256" key="1">
    <source>
        <dbReference type="SAM" id="MobiDB-lite"/>
    </source>
</evidence>
<feature type="compositionally biased region" description="Basic and acidic residues" evidence="1">
    <location>
        <begin position="1"/>
        <end position="11"/>
    </location>
</feature>
<gene>
    <name evidence="3" type="ORF">M5D96_007738</name>
</gene>
<feature type="domain" description="Ig-like" evidence="2">
    <location>
        <begin position="277"/>
        <end position="381"/>
    </location>
</feature>
<dbReference type="PROSITE" id="PS50835">
    <property type="entry name" value="IG_LIKE"/>
    <property type="match status" value="2"/>
</dbReference>
<dbReference type="InterPro" id="IPR037448">
    <property type="entry name" value="Zig-8"/>
</dbReference>
<feature type="region of interest" description="Disordered" evidence="1">
    <location>
        <begin position="210"/>
        <end position="237"/>
    </location>
</feature>
<evidence type="ECO:0000313" key="3">
    <source>
        <dbReference type="EMBL" id="KAI8039023.1"/>
    </source>
</evidence>
<evidence type="ECO:0000259" key="2">
    <source>
        <dbReference type="PROSITE" id="PS50835"/>
    </source>
</evidence>